<organism evidence="2 3">
    <name type="scientific">Vibrio toranzoniae</name>
    <dbReference type="NCBI Taxonomy" id="1194427"/>
    <lineage>
        <taxon>Bacteria</taxon>
        <taxon>Pseudomonadati</taxon>
        <taxon>Pseudomonadota</taxon>
        <taxon>Gammaproteobacteria</taxon>
        <taxon>Vibrionales</taxon>
        <taxon>Vibrionaceae</taxon>
        <taxon>Vibrio</taxon>
    </lineage>
</organism>
<dbReference type="AlphaFoldDB" id="A0A109DAW2"/>
<name>A0A109DAW2_9VIBR</name>
<dbReference type="SUPFAM" id="SSF53067">
    <property type="entry name" value="Actin-like ATPase domain"/>
    <property type="match status" value="1"/>
</dbReference>
<protein>
    <submittedName>
        <fullName evidence="2">MSHA biogenesis protein MshI</fullName>
    </submittedName>
</protein>
<keyword evidence="1" id="KW-0472">Membrane</keyword>
<dbReference type="OrthoDB" id="5296002at2"/>
<evidence type="ECO:0000256" key="1">
    <source>
        <dbReference type="SAM" id="Phobius"/>
    </source>
</evidence>
<proteinExistence type="predicted"/>
<dbReference type="InterPro" id="IPR043129">
    <property type="entry name" value="ATPase_NBD"/>
</dbReference>
<reference evidence="2 3" key="1">
    <citation type="submission" date="2015-11" db="EMBL/GenBank/DDBJ databases">
        <title>Draft WGS of Vibrio toranzoniae.</title>
        <authorList>
            <person name="Lasa A."/>
            <person name="Romalde J.L."/>
        </authorList>
    </citation>
    <scope>NUCLEOTIDE SEQUENCE [LARGE SCALE GENOMIC DNA]</scope>
    <source>
        <strain evidence="2 3">Vb 10.8</strain>
    </source>
</reference>
<dbReference type="RefSeq" id="WP_060467074.1">
    <property type="nucleotide sequence ID" value="NZ_AP025514.1"/>
</dbReference>
<dbReference type="PIRSF" id="PIRSF028153">
    <property type="entry name" value="MSHA_biogenesis_protein_MshI"/>
    <property type="match status" value="1"/>
</dbReference>
<keyword evidence="1" id="KW-1133">Transmembrane helix</keyword>
<accession>A0A109DAW2</accession>
<comment type="caution">
    <text evidence="2">The sequence shown here is derived from an EMBL/GenBank/DDBJ whole genome shotgun (WGS) entry which is preliminary data.</text>
</comment>
<dbReference type="Proteomes" id="UP000057389">
    <property type="component" value="Unassembled WGS sequence"/>
</dbReference>
<keyword evidence="1" id="KW-0812">Transmembrane</keyword>
<feature type="transmembrane region" description="Helical" evidence="1">
    <location>
        <begin position="309"/>
        <end position="326"/>
    </location>
</feature>
<evidence type="ECO:0000313" key="2">
    <source>
        <dbReference type="EMBL" id="KWU02110.1"/>
    </source>
</evidence>
<dbReference type="GeneID" id="300177367"/>
<keyword evidence="3" id="KW-1185">Reference proteome</keyword>
<evidence type="ECO:0000313" key="3">
    <source>
        <dbReference type="Proteomes" id="UP000057389"/>
    </source>
</evidence>
<sequence length="480" mass="53346">MNFKAILDKIKPTNNKGSSQVVMLGNDAVYVSVTEQEPQVTSIPLVNGDWESALKESLSSKAFNSNSVQLIVCANYYQTYQIDKPDIPESEWSVALPFLLKDLVSERVTEITASAVALPTSNKLQAYVLPKKLLDKLVKITLAAQVELKGVVPEDEIWGGSAGELSNFLLLQRSANTHFKLGAFVENTVCFQRTIRSVVPPLTGVASSALQLDGLALELQRSIDYLSSQIKGTQLHQLKICCDEEDEAELQDALNNTLSSTVSLLVEEERENSESLLVKLAAEKDVFSVNLYPDHLRPKKEFFTLENVAASWGLVCVLLLGGYFVMQYKTSNLDKELTVLQHKSTQLNQQVKQLNNKLIQHKPSPEKVAAVARLKRETQAKKEALKAVGQYDQSQQVGYSGVMNALAKLGRDDISLSQIYMTHNTLDLSGFARNAKVVPNWIGQFKSELNLVGRAFEKLKIGRNDQDVVTFELNTRRESK</sequence>
<dbReference type="EMBL" id="LMXU01000004">
    <property type="protein sequence ID" value="KWU02110.1"/>
    <property type="molecule type" value="Genomic_DNA"/>
</dbReference>
<dbReference type="InterPro" id="IPR016871">
    <property type="entry name" value="MSHA_biogenesis_MshI"/>
</dbReference>
<gene>
    <name evidence="2" type="ORF">APQ14_01345</name>
</gene>